<comment type="caution">
    <text evidence="1">The sequence shown here is derived from an EMBL/GenBank/DDBJ whole genome shotgun (WGS) entry which is preliminary data.</text>
</comment>
<name>A0A835MKS7_9ROSI</name>
<proteinExistence type="predicted"/>
<sequence>MGERVTRKIMEMERGYGGDYVLMYNIFAGAGRYEDAERLRKLMNKRNAFKLPGNSSLTSVLTGQTDIFTYISQKPNSCCLMLVQ</sequence>
<dbReference type="Pfam" id="PF20431">
    <property type="entry name" value="E_motif"/>
    <property type="match status" value="1"/>
</dbReference>
<dbReference type="OrthoDB" id="831019at2759"/>
<protein>
    <recommendedName>
        <fullName evidence="3">Pentatricopeptide repeat-containing protein</fullName>
    </recommendedName>
</protein>
<evidence type="ECO:0000313" key="2">
    <source>
        <dbReference type="Proteomes" id="UP000657918"/>
    </source>
</evidence>
<organism evidence="1 2">
    <name type="scientific">Salix dunnii</name>
    <dbReference type="NCBI Taxonomy" id="1413687"/>
    <lineage>
        <taxon>Eukaryota</taxon>
        <taxon>Viridiplantae</taxon>
        <taxon>Streptophyta</taxon>
        <taxon>Embryophyta</taxon>
        <taxon>Tracheophyta</taxon>
        <taxon>Spermatophyta</taxon>
        <taxon>Magnoliopsida</taxon>
        <taxon>eudicotyledons</taxon>
        <taxon>Gunneridae</taxon>
        <taxon>Pentapetalae</taxon>
        <taxon>rosids</taxon>
        <taxon>fabids</taxon>
        <taxon>Malpighiales</taxon>
        <taxon>Salicaceae</taxon>
        <taxon>Saliceae</taxon>
        <taxon>Salix</taxon>
    </lineage>
</organism>
<dbReference type="InterPro" id="IPR046848">
    <property type="entry name" value="E_motif"/>
</dbReference>
<dbReference type="EMBL" id="JADGMS010000013">
    <property type="protein sequence ID" value="KAF9670222.1"/>
    <property type="molecule type" value="Genomic_DNA"/>
</dbReference>
<accession>A0A835MKS7</accession>
<keyword evidence="2" id="KW-1185">Reference proteome</keyword>
<dbReference type="AlphaFoldDB" id="A0A835MKS7"/>
<reference evidence="1 2" key="1">
    <citation type="submission" date="2020-10" db="EMBL/GenBank/DDBJ databases">
        <title>Plant Genome Project.</title>
        <authorList>
            <person name="Zhang R.-G."/>
        </authorList>
    </citation>
    <scope>NUCLEOTIDE SEQUENCE [LARGE SCALE GENOMIC DNA]</scope>
    <source>
        <strain evidence="1">FAFU-HL-1</strain>
        <tissue evidence="1">Leaf</tissue>
    </source>
</reference>
<gene>
    <name evidence="1" type="ORF">SADUNF_Sadunf13G0045900</name>
</gene>
<evidence type="ECO:0000313" key="1">
    <source>
        <dbReference type="EMBL" id="KAF9670222.1"/>
    </source>
</evidence>
<dbReference type="Proteomes" id="UP000657918">
    <property type="component" value="Unassembled WGS sequence"/>
</dbReference>
<evidence type="ECO:0008006" key="3">
    <source>
        <dbReference type="Google" id="ProtNLM"/>
    </source>
</evidence>